<keyword evidence="3" id="KW-1185">Reference proteome</keyword>
<dbReference type="InterPro" id="IPR032710">
    <property type="entry name" value="NTF2-like_dom_sf"/>
</dbReference>
<gene>
    <name evidence="2" type="ORF">FZO89_13350</name>
</gene>
<accession>A0A5D4XR86</accession>
<dbReference type="OrthoDB" id="485556at2"/>
<dbReference type="SUPFAM" id="SSF54427">
    <property type="entry name" value="NTF2-like"/>
    <property type="match status" value="1"/>
</dbReference>
<feature type="region of interest" description="Disordered" evidence="1">
    <location>
        <begin position="22"/>
        <end position="66"/>
    </location>
</feature>
<organism evidence="2 3">
    <name type="scientific">Luteimonas viscosa</name>
    <dbReference type="NCBI Taxonomy" id="1132694"/>
    <lineage>
        <taxon>Bacteria</taxon>
        <taxon>Pseudomonadati</taxon>
        <taxon>Pseudomonadota</taxon>
        <taxon>Gammaproteobacteria</taxon>
        <taxon>Lysobacterales</taxon>
        <taxon>Lysobacteraceae</taxon>
        <taxon>Luteimonas</taxon>
    </lineage>
</organism>
<evidence type="ECO:0000313" key="3">
    <source>
        <dbReference type="Proteomes" id="UP000324973"/>
    </source>
</evidence>
<feature type="compositionally biased region" description="Low complexity" evidence="1">
    <location>
        <begin position="22"/>
        <end position="32"/>
    </location>
</feature>
<dbReference type="EMBL" id="VTFT01000001">
    <property type="protein sequence ID" value="TYT27166.1"/>
    <property type="molecule type" value="Genomic_DNA"/>
</dbReference>
<evidence type="ECO:0000313" key="2">
    <source>
        <dbReference type="EMBL" id="TYT27166.1"/>
    </source>
</evidence>
<comment type="caution">
    <text evidence="2">The sequence shown here is derived from an EMBL/GenBank/DDBJ whole genome shotgun (WGS) entry which is preliminary data.</text>
</comment>
<protein>
    <submittedName>
        <fullName evidence="2">Uncharacterized protein</fullName>
    </submittedName>
</protein>
<feature type="compositionally biased region" description="Low complexity" evidence="1">
    <location>
        <begin position="52"/>
        <end position="61"/>
    </location>
</feature>
<sequence>MRAALLAGALACVLAACDRDAPAGAATDDTPNAPLPQPRADGAVTDMPARPGPGEVPLAGEVPPPPPPALLPADANFGLPPLEENPETGIAPAAPDAAEPMPAEAATLMREYYAAIDARDFARAHAAWSDDGRASGLTPEQFAAGFADIARIETTFGEPGPVGAAAGSRWVEVPVTVTTTRTDGSVQRQAGRFTLRRAVVDGATPEQRAWRIASADLRDAAP</sequence>
<dbReference type="PROSITE" id="PS51257">
    <property type="entry name" value="PROKAR_LIPOPROTEIN"/>
    <property type="match status" value="1"/>
</dbReference>
<reference evidence="2 3" key="1">
    <citation type="submission" date="2019-08" db="EMBL/GenBank/DDBJ databases">
        <title>Luteimonas viscosus sp. nov., isolated from soil of a sunflower field.</title>
        <authorList>
            <person name="Jianli Z."/>
            <person name="Ying Z."/>
        </authorList>
    </citation>
    <scope>NUCLEOTIDE SEQUENCE [LARGE SCALE GENOMIC DNA]</scope>
    <source>
        <strain evidence="2 3">XBU10</strain>
    </source>
</reference>
<proteinExistence type="predicted"/>
<evidence type="ECO:0000256" key="1">
    <source>
        <dbReference type="SAM" id="MobiDB-lite"/>
    </source>
</evidence>
<name>A0A5D4XR86_9GAMM</name>
<dbReference type="AlphaFoldDB" id="A0A5D4XR86"/>
<dbReference type="RefSeq" id="WP_149103720.1">
    <property type="nucleotide sequence ID" value="NZ_VTFT01000001.1"/>
</dbReference>
<dbReference type="Proteomes" id="UP000324973">
    <property type="component" value="Unassembled WGS sequence"/>
</dbReference>